<evidence type="ECO:0000313" key="2">
    <source>
        <dbReference type="EMBL" id="GIY12829.1"/>
    </source>
</evidence>
<gene>
    <name evidence="2" type="primary">AVEN_229041_1</name>
    <name evidence="2" type="ORF">CEXT_407501</name>
</gene>
<name>A0AAV4QU80_CAEEX</name>
<dbReference type="AlphaFoldDB" id="A0AAV4QU80"/>
<dbReference type="EMBL" id="BPLR01006857">
    <property type="protein sequence ID" value="GIY12829.1"/>
    <property type="molecule type" value="Genomic_DNA"/>
</dbReference>
<feature type="compositionally biased region" description="Polar residues" evidence="1">
    <location>
        <begin position="30"/>
        <end position="41"/>
    </location>
</feature>
<proteinExistence type="predicted"/>
<dbReference type="Proteomes" id="UP001054945">
    <property type="component" value="Unassembled WGS sequence"/>
</dbReference>
<accession>A0AAV4QU80</accession>
<sequence>MNNGLLTASSSPLASTAGPSASPGCVASGSADSGNQLTNPQPVVEYPQCSVNGTLPPLPELNNQLTSANNNVNTTTTSSTAATAGDRFSDSLANLGFPDDSGDAVFHPGLLQDLIDDVFYDHESE</sequence>
<keyword evidence="3" id="KW-1185">Reference proteome</keyword>
<reference evidence="2 3" key="1">
    <citation type="submission" date="2021-06" db="EMBL/GenBank/DDBJ databases">
        <title>Caerostris extrusa draft genome.</title>
        <authorList>
            <person name="Kono N."/>
            <person name="Arakawa K."/>
        </authorList>
    </citation>
    <scope>NUCLEOTIDE SEQUENCE [LARGE SCALE GENOMIC DNA]</scope>
</reference>
<evidence type="ECO:0000256" key="1">
    <source>
        <dbReference type="SAM" id="MobiDB-lite"/>
    </source>
</evidence>
<protein>
    <submittedName>
        <fullName evidence="2">Uncharacterized protein</fullName>
    </submittedName>
</protein>
<comment type="caution">
    <text evidence="2">The sequence shown here is derived from an EMBL/GenBank/DDBJ whole genome shotgun (WGS) entry which is preliminary data.</text>
</comment>
<evidence type="ECO:0000313" key="3">
    <source>
        <dbReference type="Proteomes" id="UP001054945"/>
    </source>
</evidence>
<organism evidence="2 3">
    <name type="scientific">Caerostris extrusa</name>
    <name type="common">Bark spider</name>
    <name type="synonym">Caerostris bankana</name>
    <dbReference type="NCBI Taxonomy" id="172846"/>
    <lineage>
        <taxon>Eukaryota</taxon>
        <taxon>Metazoa</taxon>
        <taxon>Ecdysozoa</taxon>
        <taxon>Arthropoda</taxon>
        <taxon>Chelicerata</taxon>
        <taxon>Arachnida</taxon>
        <taxon>Araneae</taxon>
        <taxon>Araneomorphae</taxon>
        <taxon>Entelegynae</taxon>
        <taxon>Araneoidea</taxon>
        <taxon>Araneidae</taxon>
        <taxon>Caerostris</taxon>
    </lineage>
</organism>
<feature type="region of interest" description="Disordered" evidence="1">
    <location>
        <begin position="1"/>
        <end position="45"/>
    </location>
</feature>
<feature type="compositionally biased region" description="Low complexity" evidence="1">
    <location>
        <begin position="1"/>
        <end position="24"/>
    </location>
</feature>